<evidence type="ECO:0000259" key="10">
    <source>
        <dbReference type="Pfam" id="PF13193"/>
    </source>
</evidence>
<evidence type="ECO:0000256" key="3">
    <source>
        <dbReference type="ARBA" id="ARBA00026121"/>
    </source>
</evidence>
<feature type="domain" description="AMP-binding enzyme C-terminal" evidence="10">
    <location>
        <begin position="407"/>
        <end position="482"/>
    </location>
</feature>
<dbReference type="Pfam" id="PF13193">
    <property type="entry name" value="AMP-binding_C"/>
    <property type="match status" value="1"/>
</dbReference>
<evidence type="ECO:0000256" key="2">
    <source>
        <dbReference type="ARBA" id="ARBA00022598"/>
    </source>
</evidence>
<dbReference type="InterPro" id="IPR045851">
    <property type="entry name" value="AMP-bd_C_sf"/>
</dbReference>
<organism evidence="11 12">
    <name type="scientific">Mycobacterium aquaticum</name>
    <dbReference type="NCBI Taxonomy" id="1927124"/>
    <lineage>
        <taxon>Bacteria</taxon>
        <taxon>Bacillati</taxon>
        <taxon>Actinomycetota</taxon>
        <taxon>Actinomycetes</taxon>
        <taxon>Mycobacteriales</taxon>
        <taxon>Mycobacteriaceae</taxon>
        <taxon>Mycobacterium</taxon>
    </lineage>
</organism>
<dbReference type="EC" id="6.2.1.3" evidence="3"/>
<dbReference type="Gene3D" id="3.40.50.12780">
    <property type="entry name" value="N-terminal domain of ligase-like"/>
    <property type="match status" value="1"/>
</dbReference>
<proteinExistence type="inferred from homology"/>
<dbReference type="Proteomes" id="UP000192448">
    <property type="component" value="Unassembled WGS sequence"/>
</dbReference>
<dbReference type="STRING" id="1927124.BST13_19770"/>
<evidence type="ECO:0000256" key="5">
    <source>
        <dbReference type="ARBA" id="ARBA00069710"/>
    </source>
</evidence>
<sequence length="510" mass="54122">MRTTVLHELISQATAPEEPALIGDDGTTITFAELERQTRCVAAWITHRTIPGDRIAVVADNSTGYAALYYGVPRSGRVLTLINQRLAPAEQAAQLAATRPTVLFGDARYLSALPAASAQHVVAFDSADWQTALSGDPHFIDVAQPEDPAWLLFTSGSTGVPKGVVHSHRSLLAAVRGTVEGRSVEPGGVYLLPFPMCHIAGYNLLVNHSTGSTVVLTAQFRPETFADMVTRHQVRSCSLAPTMLHALLGYLERSGRSLPTLRSVAYGSAAMPLDLLRRAIDTMGVDFHQGYGMTETGGNVTFLGPAEHRAGAAGDADLLASAGYPHREVEVAIVDPAGHRLPPTGVGEIVIRGAQVAPGYWPDGIGVSGGWLATGDVGRMDRDGRLYVVDRLKDIIVTGGENVSSREVEDVLSLHPDVDMVAVVGVPDDYWGEAVCAVVVPVAGRQPTEADLVAHVRSAIAGFKRPRAVLLVEELPLTGNGKVAKAQVRAYARSALGRDNINAETPPPTC</sequence>
<dbReference type="InterPro" id="IPR000873">
    <property type="entry name" value="AMP-dep_synth/lig_dom"/>
</dbReference>
<evidence type="ECO:0000256" key="7">
    <source>
        <dbReference type="ARBA" id="ARBA00080667"/>
    </source>
</evidence>
<dbReference type="OrthoDB" id="9803968at2"/>
<dbReference type="InterPro" id="IPR020845">
    <property type="entry name" value="AMP-binding_CS"/>
</dbReference>
<dbReference type="GO" id="GO:0031956">
    <property type="term" value="F:medium-chain fatty acid-CoA ligase activity"/>
    <property type="evidence" value="ECO:0007669"/>
    <property type="project" value="TreeGrafter"/>
</dbReference>
<dbReference type="SUPFAM" id="SSF56801">
    <property type="entry name" value="Acetyl-CoA synthetase-like"/>
    <property type="match status" value="1"/>
</dbReference>
<dbReference type="InterPro" id="IPR025110">
    <property type="entry name" value="AMP-bd_C"/>
</dbReference>
<dbReference type="EMBL" id="MVHF01000020">
    <property type="protein sequence ID" value="ORA33526.1"/>
    <property type="molecule type" value="Genomic_DNA"/>
</dbReference>
<dbReference type="Pfam" id="PF00501">
    <property type="entry name" value="AMP-binding"/>
    <property type="match status" value="1"/>
</dbReference>
<accession>A0A1X0AV42</accession>
<dbReference type="AlphaFoldDB" id="A0A1X0AV42"/>
<reference evidence="11 12" key="1">
    <citation type="submission" date="2017-02" db="EMBL/GenBank/DDBJ databases">
        <title>The new phylogeny of genus Mycobacterium.</title>
        <authorList>
            <person name="Tortoli E."/>
            <person name="Trovato A."/>
            <person name="Cirillo D.M."/>
        </authorList>
    </citation>
    <scope>NUCLEOTIDE SEQUENCE [LARGE SCALE GENOMIC DNA]</scope>
    <source>
        <strain evidence="11 12">RW6</strain>
    </source>
</reference>
<evidence type="ECO:0000256" key="6">
    <source>
        <dbReference type="ARBA" id="ARBA00076959"/>
    </source>
</evidence>
<name>A0A1X0AV42_9MYCO</name>
<comment type="caution">
    <text evidence="11">The sequence shown here is derived from an EMBL/GenBank/DDBJ whole genome shotgun (WGS) entry which is preliminary data.</text>
</comment>
<protein>
    <recommendedName>
        <fullName evidence="5">Long-chain-fatty-acid--CoA ligase FadD13</fullName>
        <ecNumber evidence="3">6.2.1.3</ecNumber>
    </recommendedName>
    <alternativeName>
        <fullName evidence="6">Fatty acyl-CoA ligase</fullName>
    </alternativeName>
    <alternativeName>
        <fullName evidence="8">Fatty acyl-CoA synthetase</fullName>
    </alternativeName>
    <alternativeName>
        <fullName evidence="7">Very-long-chain fatty-acyl-CoA synthetase</fullName>
    </alternativeName>
</protein>
<dbReference type="InterPro" id="IPR042099">
    <property type="entry name" value="ANL_N_sf"/>
</dbReference>
<dbReference type="GO" id="GO:0004467">
    <property type="term" value="F:long-chain fatty acid-CoA ligase activity"/>
    <property type="evidence" value="ECO:0007669"/>
    <property type="project" value="UniProtKB-EC"/>
</dbReference>
<evidence type="ECO:0000256" key="1">
    <source>
        <dbReference type="ARBA" id="ARBA00006432"/>
    </source>
</evidence>
<evidence type="ECO:0000259" key="9">
    <source>
        <dbReference type="Pfam" id="PF00501"/>
    </source>
</evidence>
<evidence type="ECO:0000256" key="4">
    <source>
        <dbReference type="ARBA" id="ARBA00036813"/>
    </source>
</evidence>
<evidence type="ECO:0000313" key="12">
    <source>
        <dbReference type="Proteomes" id="UP000192448"/>
    </source>
</evidence>
<dbReference type="PANTHER" id="PTHR43201:SF32">
    <property type="entry name" value="2-SUCCINYLBENZOATE--COA LIGASE, CHLOROPLASTIC_PEROXISOMAL"/>
    <property type="match status" value="1"/>
</dbReference>
<dbReference type="Gene3D" id="3.30.300.30">
    <property type="match status" value="1"/>
</dbReference>
<comment type="similarity">
    <text evidence="1">Belongs to the ATP-dependent AMP-binding enzyme family.</text>
</comment>
<comment type="catalytic activity">
    <reaction evidence="4">
        <text>a long-chain fatty acid + ATP + CoA = a long-chain fatty acyl-CoA + AMP + diphosphate</text>
        <dbReference type="Rhea" id="RHEA:15421"/>
        <dbReference type="ChEBI" id="CHEBI:30616"/>
        <dbReference type="ChEBI" id="CHEBI:33019"/>
        <dbReference type="ChEBI" id="CHEBI:57287"/>
        <dbReference type="ChEBI" id="CHEBI:57560"/>
        <dbReference type="ChEBI" id="CHEBI:83139"/>
        <dbReference type="ChEBI" id="CHEBI:456215"/>
        <dbReference type="EC" id="6.2.1.3"/>
    </reaction>
</comment>
<gene>
    <name evidence="11" type="ORF">BST13_19770</name>
</gene>
<dbReference type="PROSITE" id="PS00455">
    <property type="entry name" value="AMP_BINDING"/>
    <property type="match status" value="1"/>
</dbReference>
<dbReference type="FunFam" id="3.30.300.30:FF:000008">
    <property type="entry name" value="2,3-dihydroxybenzoate-AMP ligase"/>
    <property type="match status" value="1"/>
</dbReference>
<dbReference type="PANTHER" id="PTHR43201">
    <property type="entry name" value="ACYL-COA SYNTHETASE"/>
    <property type="match status" value="1"/>
</dbReference>
<evidence type="ECO:0000256" key="8">
    <source>
        <dbReference type="ARBA" id="ARBA00083882"/>
    </source>
</evidence>
<feature type="domain" description="AMP-dependent synthetase/ligase" evidence="9">
    <location>
        <begin position="13"/>
        <end position="361"/>
    </location>
</feature>
<evidence type="ECO:0000313" key="11">
    <source>
        <dbReference type="EMBL" id="ORA33526.1"/>
    </source>
</evidence>
<keyword evidence="12" id="KW-1185">Reference proteome</keyword>
<keyword evidence="2" id="KW-0436">Ligase</keyword>